<dbReference type="AlphaFoldDB" id="A0A8J2EC62"/>
<protein>
    <submittedName>
        <fullName evidence="2">Similar to plcA: 1-phosphatidylinositol phosphodiesterase (Listeria monocytogenes serovar 1/2a (Strain ATCC BAA-679 / EGD-e))</fullName>
    </submittedName>
</protein>
<dbReference type="PANTHER" id="PTHR13593">
    <property type="match status" value="1"/>
</dbReference>
<gene>
    <name evidence="2" type="ORF">HICCMSTLAB_LOCUS2273</name>
</gene>
<dbReference type="GO" id="GO:0006629">
    <property type="term" value="P:lipid metabolic process"/>
    <property type="evidence" value="ECO:0007669"/>
    <property type="project" value="InterPro"/>
</dbReference>
<name>A0A8J2EC62_COTCN</name>
<comment type="caution">
    <text evidence="2">The sequence shown here is derived from an EMBL/GenBank/DDBJ whole genome shotgun (WGS) entry which is preliminary data.</text>
</comment>
<dbReference type="Gene3D" id="3.20.20.190">
    <property type="entry name" value="Phosphatidylinositol (PI) phosphodiesterase"/>
    <property type="match status" value="1"/>
</dbReference>
<dbReference type="PROSITE" id="PS50007">
    <property type="entry name" value="PIPLC_X_DOMAIN"/>
    <property type="match status" value="1"/>
</dbReference>
<evidence type="ECO:0000259" key="1">
    <source>
        <dbReference type="SMART" id="SM00148"/>
    </source>
</evidence>
<dbReference type="InterPro" id="IPR051057">
    <property type="entry name" value="PI-PLC_domain"/>
</dbReference>
<feature type="domain" description="Phosphatidylinositol-specific phospholipase C X" evidence="1">
    <location>
        <begin position="92"/>
        <end position="231"/>
    </location>
</feature>
<dbReference type="Pfam" id="PF26146">
    <property type="entry name" value="PI-PLC_X"/>
    <property type="match status" value="1"/>
</dbReference>
<sequence length="357" mass="40421">MAVPEAIIEGAGSCILMSASYPGYTSKRSDMFVAKLRKHRMPPPYYLLLSITLLSTLSTVESVCNSACCTEIPENYRGIFKTRNTFLSSLPDSRRLNTLALIGTHDSAAYDTIKAAEAQALTISEQLGAGIRVFDMRVRSLFNSFKMHHGPIYLKRSFDSIVTNVTKFFQRNPKELIIMFMKVEFSELFCTLSECEILENYNKLSGGLFVRNWKYNDTLGQHRGKILLVKADNGFDNCTTRLPCKVQNNWDISAIGTKYTAIDKWHDIKSLQDDQFDPSQHHKCYINYLSGFSDIFQGPKAVATGGYFWWGELDRTTGTNRKMYEYFRNPGNTLSIILTDFPGQGLISKITDSNKEA</sequence>
<dbReference type="InterPro" id="IPR000909">
    <property type="entry name" value="PLipase_C_PInositol-sp_X_dom"/>
</dbReference>
<dbReference type="PANTHER" id="PTHR13593:SF113">
    <property type="entry name" value="SI:DKEY-266F7.9"/>
    <property type="match status" value="1"/>
</dbReference>
<dbReference type="SUPFAM" id="SSF51695">
    <property type="entry name" value="PLC-like phosphodiesterases"/>
    <property type="match status" value="1"/>
</dbReference>
<dbReference type="Proteomes" id="UP000786811">
    <property type="component" value="Unassembled WGS sequence"/>
</dbReference>
<evidence type="ECO:0000313" key="2">
    <source>
        <dbReference type="EMBL" id="CAG5076772.1"/>
    </source>
</evidence>
<keyword evidence="3" id="KW-1185">Reference proteome</keyword>
<dbReference type="InterPro" id="IPR017946">
    <property type="entry name" value="PLC-like_Pdiesterase_TIM-brl"/>
</dbReference>
<dbReference type="OrthoDB" id="7697653at2759"/>
<dbReference type="SMART" id="SM00148">
    <property type="entry name" value="PLCXc"/>
    <property type="match status" value="1"/>
</dbReference>
<accession>A0A8J2EC62</accession>
<reference evidence="2" key="1">
    <citation type="submission" date="2021-04" db="EMBL/GenBank/DDBJ databases">
        <authorList>
            <person name="Chebbi M.A.C M."/>
        </authorList>
    </citation>
    <scope>NUCLEOTIDE SEQUENCE</scope>
</reference>
<dbReference type="GO" id="GO:0008081">
    <property type="term" value="F:phosphoric diester hydrolase activity"/>
    <property type="evidence" value="ECO:0007669"/>
    <property type="project" value="InterPro"/>
</dbReference>
<evidence type="ECO:0000313" key="3">
    <source>
        <dbReference type="Proteomes" id="UP000786811"/>
    </source>
</evidence>
<organism evidence="2 3">
    <name type="scientific">Cotesia congregata</name>
    <name type="common">Parasitoid wasp</name>
    <name type="synonym">Apanteles congregatus</name>
    <dbReference type="NCBI Taxonomy" id="51543"/>
    <lineage>
        <taxon>Eukaryota</taxon>
        <taxon>Metazoa</taxon>
        <taxon>Ecdysozoa</taxon>
        <taxon>Arthropoda</taxon>
        <taxon>Hexapoda</taxon>
        <taxon>Insecta</taxon>
        <taxon>Pterygota</taxon>
        <taxon>Neoptera</taxon>
        <taxon>Endopterygota</taxon>
        <taxon>Hymenoptera</taxon>
        <taxon>Apocrita</taxon>
        <taxon>Ichneumonoidea</taxon>
        <taxon>Braconidae</taxon>
        <taxon>Microgastrinae</taxon>
        <taxon>Cotesia</taxon>
    </lineage>
</organism>
<dbReference type="EMBL" id="CAJNRD030001117">
    <property type="protein sequence ID" value="CAG5076772.1"/>
    <property type="molecule type" value="Genomic_DNA"/>
</dbReference>
<proteinExistence type="predicted"/>